<proteinExistence type="predicted"/>
<dbReference type="Proteomes" id="UP000887580">
    <property type="component" value="Unplaced"/>
</dbReference>
<reference evidence="2" key="1">
    <citation type="submission" date="2022-11" db="UniProtKB">
        <authorList>
            <consortium name="WormBaseParasite"/>
        </authorList>
    </citation>
    <scope>IDENTIFICATION</scope>
</reference>
<evidence type="ECO:0000313" key="2">
    <source>
        <dbReference type="WBParaSite" id="PS1159_v2.g11028.t1"/>
    </source>
</evidence>
<organism evidence="1 2">
    <name type="scientific">Panagrolaimus sp. PS1159</name>
    <dbReference type="NCBI Taxonomy" id="55785"/>
    <lineage>
        <taxon>Eukaryota</taxon>
        <taxon>Metazoa</taxon>
        <taxon>Ecdysozoa</taxon>
        <taxon>Nematoda</taxon>
        <taxon>Chromadorea</taxon>
        <taxon>Rhabditida</taxon>
        <taxon>Tylenchina</taxon>
        <taxon>Panagrolaimomorpha</taxon>
        <taxon>Panagrolaimoidea</taxon>
        <taxon>Panagrolaimidae</taxon>
        <taxon>Panagrolaimus</taxon>
    </lineage>
</organism>
<evidence type="ECO:0000313" key="1">
    <source>
        <dbReference type="Proteomes" id="UP000887580"/>
    </source>
</evidence>
<protein>
    <submittedName>
        <fullName evidence="2">Uncharacterized protein</fullName>
    </submittedName>
</protein>
<accession>A0AC35EV48</accession>
<name>A0AC35EV48_9BILA</name>
<sequence length="106" mass="11922">MKVIILAAFIIFILLNVNAESSTVRCGRKLFDALREVCTPAGYKYPCFTSNDVFIDIDGKKDVNLHRNIVNLCCSGQCTPDITSQLCCNEIEQAAYDLTNVRSYQY</sequence>
<dbReference type="WBParaSite" id="PS1159_v2.g11028.t1">
    <property type="protein sequence ID" value="PS1159_v2.g11028.t1"/>
    <property type="gene ID" value="PS1159_v2.g11028"/>
</dbReference>